<proteinExistence type="predicted"/>
<dbReference type="AlphaFoldDB" id="A0A0E9TVA7"/>
<accession>A0A0E9TVA7</accession>
<protein>
    <submittedName>
        <fullName evidence="1">Uncharacterized protein</fullName>
    </submittedName>
</protein>
<dbReference type="EMBL" id="GBXM01051747">
    <property type="protein sequence ID" value="JAH56830.1"/>
    <property type="molecule type" value="Transcribed_RNA"/>
</dbReference>
<evidence type="ECO:0000313" key="1">
    <source>
        <dbReference type="EMBL" id="JAH56830.1"/>
    </source>
</evidence>
<name>A0A0E9TVA7_ANGAN</name>
<reference evidence="1" key="2">
    <citation type="journal article" date="2015" name="Fish Shellfish Immunol.">
        <title>Early steps in the European eel (Anguilla anguilla)-Vibrio vulnificus interaction in the gills: Role of the RtxA13 toxin.</title>
        <authorList>
            <person name="Callol A."/>
            <person name="Pajuelo D."/>
            <person name="Ebbesson L."/>
            <person name="Teles M."/>
            <person name="MacKenzie S."/>
            <person name="Amaro C."/>
        </authorList>
    </citation>
    <scope>NUCLEOTIDE SEQUENCE</scope>
</reference>
<organism evidence="1">
    <name type="scientific">Anguilla anguilla</name>
    <name type="common">European freshwater eel</name>
    <name type="synonym">Muraena anguilla</name>
    <dbReference type="NCBI Taxonomy" id="7936"/>
    <lineage>
        <taxon>Eukaryota</taxon>
        <taxon>Metazoa</taxon>
        <taxon>Chordata</taxon>
        <taxon>Craniata</taxon>
        <taxon>Vertebrata</taxon>
        <taxon>Euteleostomi</taxon>
        <taxon>Actinopterygii</taxon>
        <taxon>Neopterygii</taxon>
        <taxon>Teleostei</taxon>
        <taxon>Anguilliformes</taxon>
        <taxon>Anguillidae</taxon>
        <taxon>Anguilla</taxon>
    </lineage>
</organism>
<sequence length="28" mass="3257">MFKSLDDWRKAQPAIMSNSYISKILQAN</sequence>
<reference evidence="1" key="1">
    <citation type="submission" date="2014-11" db="EMBL/GenBank/DDBJ databases">
        <authorList>
            <person name="Amaro Gonzalez C."/>
        </authorList>
    </citation>
    <scope>NUCLEOTIDE SEQUENCE</scope>
</reference>